<sequence length="320" mass="35323">MTLRIGIVGTGGFAAVHRDRLEKEPGVEIVSVCGTSREKAERFSEGRAEAFSSAEAMVENSRLDGVYICVPPMSHGPVEHLLLDHSIPFFVEKPLHAGMEIPEEIAARVRETGLLTSVGYHFRYEEAAQSWKEAVLQQETAVVSGEWSGDRPGVSWWKDQTRSGGQFVEQTTHLVDLIRWTFGEAASIRASSTRRVHTEADSTVQDAQLVELTMENGLLVSLRSTCALPEGVGRVGITAGTDGGLIDWEPNRMQWTKKEGVTTTVSKEDPYTLETRAFLQALRTGDRTLIQSDYEDARKTQRITTAAALSAAEDRRVFLS</sequence>
<gene>
    <name evidence="3" type="ORF">C6I21_04135</name>
</gene>
<dbReference type="GO" id="GO:0000166">
    <property type="term" value="F:nucleotide binding"/>
    <property type="evidence" value="ECO:0007669"/>
    <property type="project" value="InterPro"/>
</dbReference>
<evidence type="ECO:0000259" key="1">
    <source>
        <dbReference type="Pfam" id="PF01408"/>
    </source>
</evidence>
<dbReference type="AlphaFoldDB" id="A0A2P6MJS6"/>
<dbReference type="PANTHER" id="PTHR43249">
    <property type="entry name" value="UDP-N-ACETYL-2-AMINO-2-DEOXY-D-GLUCURONATE OXIDASE"/>
    <property type="match status" value="1"/>
</dbReference>
<feature type="domain" description="GFO/IDH/MocA-like oxidoreductase" evidence="2">
    <location>
        <begin position="143"/>
        <end position="243"/>
    </location>
</feature>
<dbReference type="EMBL" id="PVNS01000003">
    <property type="protein sequence ID" value="PRO66540.1"/>
    <property type="molecule type" value="Genomic_DNA"/>
</dbReference>
<dbReference type="Proteomes" id="UP000243650">
    <property type="component" value="Unassembled WGS sequence"/>
</dbReference>
<comment type="caution">
    <text evidence="3">The sequence shown here is derived from an EMBL/GenBank/DDBJ whole genome shotgun (WGS) entry which is preliminary data.</text>
</comment>
<dbReference type="Pfam" id="PF01408">
    <property type="entry name" value="GFO_IDH_MocA"/>
    <property type="match status" value="1"/>
</dbReference>
<dbReference type="Gene3D" id="3.30.360.10">
    <property type="entry name" value="Dihydrodipicolinate Reductase, domain 2"/>
    <property type="match status" value="1"/>
</dbReference>
<dbReference type="InterPro" id="IPR036291">
    <property type="entry name" value="NAD(P)-bd_dom_sf"/>
</dbReference>
<dbReference type="SUPFAM" id="SSF55347">
    <property type="entry name" value="Glyceraldehyde-3-phosphate dehydrogenase-like, C-terminal domain"/>
    <property type="match status" value="1"/>
</dbReference>
<evidence type="ECO:0000313" key="3">
    <source>
        <dbReference type="EMBL" id="PRO66540.1"/>
    </source>
</evidence>
<proteinExistence type="predicted"/>
<reference evidence="3 4" key="1">
    <citation type="submission" date="2018-03" db="EMBL/GenBank/DDBJ databases">
        <title>Bacillus urumqiensis sp. nov., a moderately haloalkaliphilic bacterium isolated from a salt lake.</title>
        <authorList>
            <person name="Zhao B."/>
            <person name="Liao Z."/>
        </authorList>
    </citation>
    <scope>NUCLEOTIDE SEQUENCE [LARGE SCALE GENOMIC DNA]</scope>
    <source>
        <strain evidence="3 4">BZ-SZ-XJ18</strain>
    </source>
</reference>
<protein>
    <submittedName>
        <fullName evidence="3">Oxidoreductase</fullName>
    </submittedName>
</protein>
<evidence type="ECO:0000259" key="2">
    <source>
        <dbReference type="Pfam" id="PF22725"/>
    </source>
</evidence>
<name>A0A2P6MJS6_ALKUR</name>
<accession>A0A2P6MJS6</accession>
<dbReference type="InterPro" id="IPR000683">
    <property type="entry name" value="Gfo/Idh/MocA-like_OxRdtase_N"/>
</dbReference>
<dbReference type="InterPro" id="IPR055170">
    <property type="entry name" value="GFO_IDH_MocA-like_dom"/>
</dbReference>
<dbReference type="OrthoDB" id="9815825at2"/>
<dbReference type="InterPro" id="IPR052515">
    <property type="entry name" value="Gfo/Idh/MocA_Oxidoreductase"/>
</dbReference>
<dbReference type="PANTHER" id="PTHR43249:SF1">
    <property type="entry name" value="D-GLUCOSIDE 3-DEHYDROGENASE"/>
    <property type="match status" value="1"/>
</dbReference>
<organism evidence="3 4">
    <name type="scientific">Alkalicoccus urumqiensis</name>
    <name type="common">Bacillus urumqiensis</name>
    <dbReference type="NCBI Taxonomy" id="1548213"/>
    <lineage>
        <taxon>Bacteria</taxon>
        <taxon>Bacillati</taxon>
        <taxon>Bacillota</taxon>
        <taxon>Bacilli</taxon>
        <taxon>Bacillales</taxon>
        <taxon>Bacillaceae</taxon>
        <taxon>Alkalicoccus</taxon>
    </lineage>
</organism>
<dbReference type="SUPFAM" id="SSF51735">
    <property type="entry name" value="NAD(P)-binding Rossmann-fold domains"/>
    <property type="match status" value="1"/>
</dbReference>
<evidence type="ECO:0000313" key="4">
    <source>
        <dbReference type="Proteomes" id="UP000243650"/>
    </source>
</evidence>
<feature type="domain" description="Gfo/Idh/MocA-like oxidoreductase N-terminal" evidence="1">
    <location>
        <begin position="3"/>
        <end position="120"/>
    </location>
</feature>
<dbReference type="Gene3D" id="3.40.50.720">
    <property type="entry name" value="NAD(P)-binding Rossmann-like Domain"/>
    <property type="match status" value="1"/>
</dbReference>
<dbReference type="Pfam" id="PF22725">
    <property type="entry name" value="GFO_IDH_MocA_C3"/>
    <property type="match status" value="1"/>
</dbReference>
<dbReference type="RefSeq" id="WP_105958177.1">
    <property type="nucleotide sequence ID" value="NZ_PVNS01000003.1"/>
</dbReference>
<keyword evidence="4" id="KW-1185">Reference proteome</keyword>